<gene>
    <name evidence="2" type="ORF">H9932_15025</name>
</gene>
<feature type="domain" description="N-acetyltransferase" evidence="1">
    <location>
        <begin position="11"/>
        <end position="146"/>
    </location>
</feature>
<protein>
    <submittedName>
        <fullName evidence="2">GNAT family N-acetyltransferase</fullName>
    </submittedName>
</protein>
<dbReference type="PANTHER" id="PTHR43233:SF1">
    <property type="entry name" value="FAMILY N-ACETYLTRANSFERASE, PUTATIVE (AFU_ORTHOLOGUE AFUA_6G03350)-RELATED"/>
    <property type="match status" value="1"/>
</dbReference>
<organism evidence="2 3">
    <name type="scientific">Candidatus Brachybacterium intestinipullorum</name>
    <dbReference type="NCBI Taxonomy" id="2838512"/>
    <lineage>
        <taxon>Bacteria</taxon>
        <taxon>Bacillati</taxon>
        <taxon>Actinomycetota</taxon>
        <taxon>Actinomycetes</taxon>
        <taxon>Micrococcales</taxon>
        <taxon>Dermabacteraceae</taxon>
        <taxon>Brachybacterium</taxon>
    </lineage>
</organism>
<dbReference type="CDD" id="cd04301">
    <property type="entry name" value="NAT_SF"/>
    <property type="match status" value="1"/>
</dbReference>
<comment type="caution">
    <text evidence="2">The sequence shown here is derived from an EMBL/GenBank/DDBJ whole genome shotgun (WGS) entry which is preliminary data.</text>
</comment>
<sequence>MPASSPLPDTYEFSADPDRIDVGRVHHLLAEHAYWAEGRTLEAQRAIVDASRNYGLYTRPDGEQIAYARAVTDGVTFAWLADVIVEPAHRGRRLGHALVDGILEDLDPLGLKRIVLKASAAGRPLYERAGWTPLEGPDDWMELRSR</sequence>
<dbReference type="Gene3D" id="3.40.630.30">
    <property type="match status" value="1"/>
</dbReference>
<dbReference type="GO" id="GO:0016747">
    <property type="term" value="F:acyltransferase activity, transferring groups other than amino-acyl groups"/>
    <property type="evidence" value="ECO:0007669"/>
    <property type="project" value="InterPro"/>
</dbReference>
<reference evidence="2" key="2">
    <citation type="submission" date="2021-04" db="EMBL/GenBank/DDBJ databases">
        <authorList>
            <person name="Gilroy R."/>
        </authorList>
    </citation>
    <scope>NUCLEOTIDE SEQUENCE</scope>
    <source>
        <strain evidence="2">CHK130-7132</strain>
    </source>
</reference>
<proteinExistence type="predicted"/>
<dbReference type="Proteomes" id="UP000823854">
    <property type="component" value="Unassembled WGS sequence"/>
</dbReference>
<reference evidence="2" key="1">
    <citation type="journal article" date="2021" name="PeerJ">
        <title>Extensive microbial diversity within the chicken gut microbiome revealed by metagenomics and culture.</title>
        <authorList>
            <person name="Gilroy R."/>
            <person name="Ravi A."/>
            <person name="Getino M."/>
            <person name="Pursley I."/>
            <person name="Horton D.L."/>
            <person name="Alikhan N.F."/>
            <person name="Baker D."/>
            <person name="Gharbi K."/>
            <person name="Hall N."/>
            <person name="Watson M."/>
            <person name="Adriaenssens E.M."/>
            <person name="Foster-Nyarko E."/>
            <person name="Jarju S."/>
            <person name="Secka A."/>
            <person name="Antonio M."/>
            <person name="Oren A."/>
            <person name="Chaudhuri R.R."/>
            <person name="La Ragione R."/>
            <person name="Hildebrand F."/>
            <person name="Pallen M.J."/>
        </authorList>
    </citation>
    <scope>NUCLEOTIDE SEQUENCE</scope>
    <source>
        <strain evidence="2">CHK130-7132</strain>
    </source>
</reference>
<dbReference type="EMBL" id="DWWC01000322">
    <property type="protein sequence ID" value="HJC70973.1"/>
    <property type="molecule type" value="Genomic_DNA"/>
</dbReference>
<dbReference type="SUPFAM" id="SSF55729">
    <property type="entry name" value="Acyl-CoA N-acyltransferases (Nat)"/>
    <property type="match status" value="1"/>
</dbReference>
<dbReference type="AlphaFoldDB" id="A0A9D2Q305"/>
<dbReference type="PROSITE" id="PS51186">
    <property type="entry name" value="GNAT"/>
    <property type="match status" value="1"/>
</dbReference>
<evidence type="ECO:0000313" key="2">
    <source>
        <dbReference type="EMBL" id="HJC70973.1"/>
    </source>
</evidence>
<dbReference type="Pfam" id="PF00583">
    <property type="entry name" value="Acetyltransf_1"/>
    <property type="match status" value="1"/>
</dbReference>
<dbReference type="InterPro" id="IPR053144">
    <property type="entry name" value="Acetyltransferase_Butenolide"/>
</dbReference>
<evidence type="ECO:0000259" key="1">
    <source>
        <dbReference type="PROSITE" id="PS51186"/>
    </source>
</evidence>
<accession>A0A9D2Q305</accession>
<evidence type="ECO:0000313" key="3">
    <source>
        <dbReference type="Proteomes" id="UP000823854"/>
    </source>
</evidence>
<dbReference type="InterPro" id="IPR016181">
    <property type="entry name" value="Acyl_CoA_acyltransferase"/>
</dbReference>
<dbReference type="PANTHER" id="PTHR43233">
    <property type="entry name" value="FAMILY N-ACETYLTRANSFERASE, PUTATIVE (AFU_ORTHOLOGUE AFUA_6G03350)-RELATED"/>
    <property type="match status" value="1"/>
</dbReference>
<name>A0A9D2Q305_9MICO</name>
<dbReference type="InterPro" id="IPR000182">
    <property type="entry name" value="GNAT_dom"/>
</dbReference>